<feature type="domain" description="PAS" evidence="3">
    <location>
        <begin position="207"/>
        <end position="253"/>
    </location>
</feature>
<evidence type="ECO:0000259" key="3">
    <source>
        <dbReference type="PROSITE" id="PS50112"/>
    </source>
</evidence>
<reference evidence="5 6" key="1">
    <citation type="submission" date="2019-07" db="EMBL/GenBank/DDBJ databases">
        <title>Quadrisphaera sp. strain DD2A genome sequencing and assembly.</title>
        <authorList>
            <person name="Kim I."/>
        </authorList>
    </citation>
    <scope>NUCLEOTIDE SEQUENCE [LARGE SCALE GENOMIC DNA]</scope>
    <source>
        <strain evidence="5 6">DD2A</strain>
    </source>
</reference>
<evidence type="ECO:0000313" key="6">
    <source>
        <dbReference type="Proteomes" id="UP000321234"/>
    </source>
</evidence>
<keyword evidence="2" id="KW-0175">Coiled coil</keyword>
<evidence type="ECO:0000259" key="4">
    <source>
        <dbReference type="PROSITE" id="PS50113"/>
    </source>
</evidence>
<gene>
    <name evidence="5" type="ORF">FMM08_04090</name>
</gene>
<dbReference type="InterPro" id="IPR035965">
    <property type="entry name" value="PAS-like_dom_sf"/>
</dbReference>
<dbReference type="InterPro" id="IPR029016">
    <property type="entry name" value="GAF-like_dom_sf"/>
</dbReference>
<dbReference type="SMART" id="SM00331">
    <property type="entry name" value="PP2C_SIG"/>
    <property type="match status" value="1"/>
</dbReference>
<dbReference type="PROSITE" id="PS50113">
    <property type="entry name" value="PAC"/>
    <property type="match status" value="1"/>
</dbReference>
<dbReference type="Gene3D" id="3.30.450.20">
    <property type="entry name" value="PAS domain"/>
    <property type="match status" value="1"/>
</dbReference>
<dbReference type="SUPFAM" id="SSF55781">
    <property type="entry name" value="GAF domain-like"/>
    <property type="match status" value="1"/>
</dbReference>
<dbReference type="SUPFAM" id="SSF81606">
    <property type="entry name" value="PP2C-like"/>
    <property type="match status" value="1"/>
</dbReference>
<dbReference type="GO" id="GO:0016791">
    <property type="term" value="F:phosphatase activity"/>
    <property type="evidence" value="ECO:0007669"/>
    <property type="project" value="TreeGrafter"/>
</dbReference>
<dbReference type="InterPro" id="IPR036457">
    <property type="entry name" value="PPM-type-like_dom_sf"/>
</dbReference>
<dbReference type="PROSITE" id="PS50112">
    <property type="entry name" value="PAS"/>
    <property type="match status" value="1"/>
</dbReference>
<protein>
    <submittedName>
        <fullName evidence="5">SpoIIE family protein phosphatase</fullName>
    </submittedName>
</protein>
<proteinExistence type="predicted"/>
<dbReference type="InterPro" id="IPR001610">
    <property type="entry name" value="PAC"/>
</dbReference>
<feature type="coiled-coil region" evidence="2">
    <location>
        <begin position="301"/>
        <end position="328"/>
    </location>
</feature>
<accession>A0A5C8ZJW5</accession>
<evidence type="ECO:0000256" key="2">
    <source>
        <dbReference type="SAM" id="Coils"/>
    </source>
</evidence>
<dbReference type="Pfam" id="PF07228">
    <property type="entry name" value="SpoIIE"/>
    <property type="match status" value="1"/>
</dbReference>
<dbReference type="Proteomes" id="UP000321234">
    <property type="component" value="Unassembled WGS sequence"/>
</dbReference>
<sequence>MSAVGAEEHDPLDEASLALDLRGGDRLLLPRGVAQVRPDAPAAVLVVDLSARQVLYANEVAGQLAPGLHLPVPVEEWSAAADLRDLDGDQLDETAHPLSRIARFEPVAGQGVSAARRSAMGRSREPLWVVALPLDDAPDLQGRALVVFLPVREREEMQQRAAEAHGRSSSSEPVAAGDGALSLREAAVLATGLSFTVADASEPDLPLVWVNPAFTAVTGYTFERAVGRNCRFLQGPGTDPAATRRMREALQTGRSITQVLLNYRADGTAFWNQVAMSPVVDADGRVTHYVGIQTDVSGRIAADAERDRALAAEQAARAEAELANSRLQLLAEVTRQLSEVTDAQAAVDRLAHLVVPALADFAMIAVVGDDTAVATTQPQDDDGRGGAPAVALRRHGLRDVAWWHHDDARRALVRTIAQGRLGGLGDGGQQLLRSLLGPDGVTVAVPDTAPQGVSVAEALADLMAPGQVRDALLELAPSSMATWSLRSGGRTLGLLTVGTDADRAPLTARDIDLGADIAARAGLALDRSRLFRQQRDLAEGLQRSLLTLSPGAVPAHVTVAVRYVAAAEAARVGGDFYDVFTQPSGAAVAVIGDVMGHDTDAAASMAQLRSTVRTLGMLTDDGPAEVLRRADALMRASGMDTTATAAVVRLPEPDAPDRSGSRAERAAVLVEWSNAGHPPPLVLDDDGGVRLLTAPATDLLLGVDPGTSRRQTQHPLRLGATLLLYTDGLVERRDMPLQQGIARLQEVVARVAPRVADHHQLLDLVLSEMLPEVATDDVAVVALRLT</sequence>
<dbReference type="InterPro" id="IPR000700">
    <property type="entry name" value="PAS-assoc_C"/>
</dbReference>
<dbReference type="SMART" id="SM00086">
    <property type="entry name" value="PAC"/>
    <property type="match status" value="1"/>
</dbReference>
<dbReference type="Gene3D" id="3.30.450.40">
    <property type="match status" value="1"/>
</dbReference>
<evidence type="ECO:0000256" key="1">
    <source>
        <dbReference type="ARBA" id="ARBA00022801"/>
    </source>
</evidence>
<comment type="caution">
    <text evidence="5">The sequence shown here is derived from an EMBL/GenBank/DDBJ whole genome shotgun (WGS) entry which is preliminary data.</text>
</comment>
<dbReference type="PANTHER" id="PTHR43156:SF2">
    <property type="entry name" value="STAGE II SPORULATION PROTEIN E"/>
    <property type="match status" value="1"/>
</dbReference>
<dbReference type="InterPro" id="IPR001932">
    <property type="entry name" value="PPM-type_phosphatase-like_dom"/>
</dbReference>
<keyword evidence="1" id="KW-0378">Hydrolase</keyword>
<dbReference type="PANTHER" id="PTHR43156">
    <property type="entry name" value="STAGE II SPORULATION PROTEIN E-RELATED"/>
    <property type="match status" value="1"/>
</dbReference>
<dbReference type="AlphaFoldDB" id="A0A5C8ZJW5"/>
<dbReference type="InterPro" id="IPR052016">
    <property type="entry name" value="Bact_Sigma-Reg"/>
</dbReference>
<evidence type="ECO:0000313" key="5">
    <source>
        <dbReference type="EMBL" id="TXR57439.1"/>
    </source>
</evidence>
<dbReference type="SUPFAM" id="SSF55785">
    <property type="entry name" value="PYP-like sensor domain (PAS domain)"/>
    <property type="match status" value="1"/>
</dbReference>
<dbReference type="NCBIfam" id="TIGR00229">
    <property type="entry name" value="sensory_box"/>
    <property type="match status" value="1"/>
</dbReference>
<dbReference type="InterPro" id="IPR000014">
    <property type="entry name" value="PAS"/>
</dbReference>
<organism evidence="5 6">
    <name type="scientific">Quadrisphaera setariae</name>
    <dbReference type="NCBI Taxonomy" id="2593304"/>
    <lineage>
        <taxon>Bacteria</taxon>
        <taxon>Bacillati</taxon>
        <taxon>Actinomycetota</taxon>
        <taxon>Actinomycetes</taxon>
        <taxon>Kineosporiales</taxon>
        <taxon>Kineosporiaceae</taxon>
        <taxon>Quadrisphaera</taxon>
    </lineage>
</organism>
<dbReference type="OrthoDB" id="118142at2"/>
<dbReference type="Pfam" id="PF13426">
    <property type="entry name" value="PAS_9"/>
    <property type="match status" value="1"/>
</dbReference>
<dbReference type="RefSeq" id="WP_147925080.1">
    <property type="nucleotide sequence ID" value="NZ_VKAC01000002.1"/>
</dbReference>
<keyword evidence="6" id="KW-1185">Reference proteome</keyword>
<feature type="domain" description="PAC" evidence="4">
    <location>
        <begin position="254"/>
        <end position="308"/>
    </location>
</feature>
<dbReference type="Gene3D" id="3.60.40.10">
    <property type="entry name" value="PPM-type phosphatase domain"/>
    <property type="match status" value="1"/>
</dbReference>
<name>A0A5C8ZJW5_9ACTN</name>
<dbReference type="CDD" id="cd00130">
    <property type="entry name" value="PAS"/>
    <property type="match status" value="1"/>
</dbReference>
<dbReference type="EMBL" id="VKAC01000002">
    <property type="protein sequence ID" value="TXR57439.1"/>
    <property type="molecule type" value="Genomic_DNA"/>
</dbReference>